<protein>
    <recommendedName>
        <fullName evidence="4">DUF4239 domain-containing protein</fullName>
    </recommendedName>
</protein>
<feature type="transmembrane region" description="Helical" evidence="1">
    <location>
        <begin position="278"/>
        <end position="296"/>
    </location>
</feature>
<feature type="transmembrane region" description="Helical" evidence="1">
    <location>
        <begin position="68"/>
        <end position="96"/>
    </location>
</feature>
<dbReference type="AlphaFoldDB" id="A0A410GAU8"/>
<evidence type="ECO:0000313" key="2">
    <source>
        <dbReference type="EMBL" id="QAA93414.1"/>
    </source>
</evidence>
<dbReference type="InterPro" id="IPR025333">
    <property type="entry name" value="DUF4239"/>
</dbReference>
<evidence type="ECO:0000313" key="3">
    <source>
        <dbReference type="Proteomes" id="UP000283474"/>
    </source>
</evidence>
<proteinExistence type="predicted"/>
<keyword evidence="1" id="KW-0472">Membrane</keyword>
<name>A0A410GAU8_9BURK</name>
<keyword evidence="3" id="KW-1185">Reference proteome</keyword>
<dbReference type="EMBL" id="CP022987">
    <property type="protein sequence ID" value="QAA93414.1"/>
    <property type="molecule type" value="Genomic_DNA"/>
</dbReference>
<organism evidence="2 3">
    <name type="scientific">Pollutimonas thiosulfatoxidans</name>
    <dbReference type="NCBI Taxonomy" id="2028345"/>
    <lineage>
        <taxon>Bacteria</taxon>
        <taxon>Pseudomonadati</taxon>
        <taxon>Pseudomonadota</taxon>
        <taxon>Betaproteobacteria</taxon>
        <taxon>Burkholderiales</taxon>
        <taxon>Alcaligenaceae</taxon>
        <taxon>Pollutimonas</taxon>
    </lineage>
</organism>
<evidence type="ECO:0000256" key="1">
    <source>
        <dbReference type="SAM" id="Phobius"/>
    </source>
</evidence>
<evidence type="ECO:0008006" key="4">
    <source>
        <dbReference type="Google" id="ProtNLM"/>
    </source>
</evidence>
<accession>A0A410GAU8</accession>
<keyword evidence="1" id="KW-0812">Transmembrane</keyword>
<dbReference type="OrthoDB" id="8595256at2"/>
<dbReference type="Proteomes" id="UP000283474">
    <property type="component" value="Chromosome"/>
</dbReference>
<dbReference type="Pfam" id="PF14023">
    <property type="entry name" value="Bestrophin-like"/>
    <property type="match status" value="1"/>
</dbReference>
<keyword evidence="1" id="KW-1133">Transmembrane helix</keyword>
<sequence>MDRIRQAGLFKKHGYLVAVGGGPVIQIDHAVPHFSACLYFTIQAASVSVSACALAFTEKAMTLYEHLFYLSNLQLFFLCLIGTGILSGVSALTMALTRKCFPNPRGTAIVNTMLSGILLPTGMVIAFVAADVWHNDERGRIAVEQEATAISDAIRVTKHLQPPDAEPIKQLLKDYVRYTVEEEWALMSKGQFSNNTEQTLENLMVAAVRLEAHADSFGESIAGQELRKYMTRVELARDDRLRVAETRIRLPKWLAVFVLLFVSACVISELHLNFRRPLVISLTLFSLGFGVTLYLMSAYDRPFTGRTIIEPIALKHVIIRANY</sequence>
<reference evidence="2 3" key="1">
    <citation type="submission" date="2017-08" db="EMBL/GenBank/DDBJ databases">
        <authorList>
            <person name="Park S.-J."/>
            <person name="Kim H."/>
        </authorList>
    </citation>
    <scope>NUCLEOTIDE SEQUENCE [LARGE SCALE GENOMIC DNA]</scope>
    <source>
        <strain evidence="3">ye3</strain>
    </source>
</reference>
<feature type="transmembrane region" description="Helical" evidence="1">
    <location>
        <begin position="108"/>
        <end position="130"/>
    </location>
</feature>
<gene>
    <name evidence="2" type="ORF">CKA81_05885</name>
</gene>
<feature type="transmembrane region" description="Helical" evidence="1">
    <location>
        <begin position="250"/>
        <end position="272"/>
    </location>
</feature>
<dbReference type="KEGG" id="pus:CKA81_05885"/>